<evidence type="ECO:0000256" key="1">
    <source>
        <dbReference type="SAM" id="SignalP"/>
    </source>
</evidence>
<dbReference type="Proteomes" id="UP000663852">
    <property type="component" value="Unassembled WGS sequence"/>
</dbReference>
<comment type="caution">
    <text evidence="2">The sequence shown here is derived from an EMBL/GenBank/DDBJ whole genome shotgun (WGS) entry which is preliminary data.</text>
</comment>
<evidence type="ECO:0000313" key="2">
    <source>
        <dbReference type="EMBL" id="CAF0830904.1"/>
    </source>
</evidence>
<reference evidence="2" key="1">
    <citation type="submission" date="2021-02" db="EMBL/GenBank/DDBJ databases">
        <authorList>
            <person name="Nowell W R."/>
        </authorList>
    </citation>
    <scope>NUCLEOTIDE SEQUENCE</scope>
</reference>
<dbReference type="AlphaFoldDB" id="A0A813V0A3"/>
<organism evidence="2 3">
    <name type="scientific">Adineta ricciae</name>
    <name type="common">Rotifer</name>
    <dbReference type="NCBI Taxonomy" id="249248"/>
    <lineage>
        <taxon>Eukaryota</taxon>
        <taxon>Metazoa</taxon>
        <taxon>Spiralia</taxon>
        <taxon>Gnathifera</taxon>
        <taxon>Rotifera</taxon>
        <taxon>Eurotatoria</taxon>
        <taxon>Bdelloidea</taxon>
        <taxon>Adinetida</taxon>
        <taxon>Adinetidae</taxon>
        <taxon>Adineta</taxon>
    </lineage>
</organism>
<gene>
    <name evidence="2" type="ORF">EDS130_LOCUS6335</name>
</gene>
<keyword evidence="1" id="KW-0732">Signal</keyword>
<sequence length="158" mass="17450">MNRFSSTIFLVTMLFISTMALSINHPRDDPVDFLFKRGLIDWYNTFVSKDSNKDKNSDSISKLSILKQLLSSSGGTNSNLDKLFQILSNTAEDKQNTATSSATKLDRLLGFFKKTDSSSSSSNNLQLALKLLNLAQGKSDFSSFNLSDLQSLLKFASG</sequence>
<feature type="signal peptide" evidence="1">
    <location>
        <begin position="1"/>
        <end position="20"/>
    </location>
</feature>
<name>A0A813V0A3_ADIRI</name>
<accession>A0A813V0A3</accession>
<evidence type="ECO:0000313" key="3">
    <source>
        <dbReference type="Proteomes" id="UP000663852"/>
    </source>
</evidence>
<dbReference type="OrthoDB" id="10071316at2759"/>
<protein>
    <submittedName>
        <fullName evidence="2">Uncharacterized protein</fullName>
    </submittedName>
</protein>
<dbReference type="EMBL" id="CAJNOJ010000018">
    <property type="protein sequence ID" value="CAF0830904.1"/>
    <property type="molecule type" value="Genomic_DNA"/>
</dbReference>
<feature type="chain" id="PRO_5032418228" evidence="1">
    <location>
        <begin position="21"/>
        <end position="158"/>
    </location>
</feature>
<proteinExistence type="predicted"/>